<dbReference type="STRING" id="8496.A0A151NDZ5"/>
<protein>
    <recommendedName>
        <fullName evidence="3">Reverse transcriptase domain-containing protein</fullName>
    </recommendedName>
</protein>
<dbReference type="AlphaFoldDB" id="A0A151NDZ5"/>
<organism evidence="1 2">
    <name type="scientific">Alligator mississippiensis</name>
    <name type="common">American alligator</name>
    <dbReference type="NCBI Taxonomy" id="8496"/>
    <lineage>
        <taxon>Eukaryota</taxon>
        <taxon>Metazoa</taxon>
        <taxon>Chordata</taxon>
        <taxon>Craniata</taxon>
        <taxon>Vertebrata</taxon>
        <taxon>Euteleostomi</taxon>
        <taxon>Archelosauria</taxon>
        <taxon>Archosauria</taxon>
        <taxon>Crocodylia</taxon>
        <taxon>Alligatoridae</taxon>
        <taxon>Alligatorinae</taxon>
        <taxon>Alligator</taxon>
    </lineage>
</organism>
<evidence type="ECO:0008006" key="3">
    <source>
        <dbReference type="Google" id="ProtNLM"/>
    </source>
</evidence>
<evidence type="ECO:0000313" key="1">
    <source>
        <dbReference type="EMBL" id="KYO35014.1"/>
    </source>
</evidence>
<gene>
    <name evidence="1" type="ORF">Y1Q_0000928</name>
</gene>
<evidence type="ECO:0000313" key="2">
    <source>
        <dbReference type="Proteomes" id="UP000050525"/>
    </source>
</evidence>
<reference evidence="1 2" key="1">
    <citation type="journal article" date="2012" name="Genome Biol.">
        <title>Sequencing three crocodilian genomes to illuminate the evolution of archosaurs and amniotes.</title>
        <authorList>
            <person name="St John J.A."/>
            <person name="Braun E.L."/>
            <person name="Isberg S.R."/>
            <person name="Miles L.G."/>
            <person name="Chong A.Y."/>
            <person name="Gongora J."/>
            <person name="Dalzell P."/>
            <person name="Moran C."/>
            <person name="Bed'hom B."/>
            <person name="Abzhanov A."/>
            <person name="Burgess S.C."/>
            <person name="Cooksey A.M."/>
            <person name="Castoe T.A."/>
            <person name="Crawford N.G."/>
            <person name="Densmore L.D."/>
            <person name="Drew J.C."/>
            <person name="Edwards S.V."/>
            <person name="Faircloth B.C."/>
            <person name="Fujita M.K."/>
            <person name="Greenwold M.J."/>
            <person name="Hoffmann F.G."/>
            <person name="Howard J.M."/>
            <person name="Iguchi T."/>
            <person name="Janes D.E."/>
            <person name="Khan S.Y."/>
            <person name="Kohno S."/>
            <person name="de Koning A.J."/>
            <person name="Lance S.L."/>
            <person name="McCarthy F.M."/>
            <person name="McCormack J.E."/>
            <person name="Merchant M.E."/>
            <person name="Peterson D.G."/>
            <person name="Pollock D.D."/>
            <person name="Pourmand N."/>
            <person name="Raney B.J."/>
            <person name="Roessler K.A."/>
            <person name="Sanford J.R."/>
            <person name="Sawyer R.H."/>
            <person name="Schmidt C.J."/>
            <person name="Triplett E.W."/>
            <person name="Tuberville T.D."/>
            <person name="Venegas-Anaya M."/>
            <person name="Howard J.T."/>
            <person name="Jarvis E.D."/>
            <person name="Guillette L.J.Jr."/>
            <person name="Glenn T.C."/>
            <person name="Green R.E."/>
            <person name="Ray D.A."/>
        </authorList>
    </citation>
    <scope>NUCLEOTIDE SEQUENCE [LARGE SCALE GENOMIC DNA]</scope>
    <source>
        <strain evidence="1">KSC_2009_1</strain>
    </source>
</reference>
<dbReference type="Proteomes" id="UP000050525">
    <property type="component" value="Unassembled WGS sequence"/>
</dbReference>
<accession>A0A151NDZ5</accession>
<comment type="caution">
    <text evidence="1">The sequence shown here is derived from an EMBL/GenBank/DDBJ whole genome shotgun (WGS) entry which is preliminary data.</text>
</comment>
<proteinExistence type="predicted"/>
<keyword evidence="2" id="KW-1185">Reference proteome</keyword>
<name>A0A151NDZ5_ALLMI</name>
<dbReference type="EMBL" id="AKHW03003207">
    <property type="protein sequence ID" value="KYO35014.1"/>
    <property type="molecule type" value="Genomic_DNA"/>
</dbReference>
<dbReference type="PANTHER" id="PTHR19446">
    <property type="entry name" value="REVERSE TRANSCRIPTASES"/>
    <property type="match status" value="1"/>
</dbReference>
<sequence length="97" mass="11536">MLRKLERTIQSFKNGKTAGSDGLPKEFYLTFWNLVVPDLLEFFRECLQEGQLDVGMDWDLMTLLYKKGLREELKNWRPITLLNFNYKLLWMSDSNPS</sequence>